<organism evidence="3 4">
    <name type="scientific">Actibacterium mucosum KCTC 23349</name>
    <dbReference type="NCBI Taxonomy" id="1454373"/>
    <lineage>
        <taxon>Bacteria</taxon>
        <taxon>Pseudomonadati</taxon>
        <taxon>Pseudomonadota</taxon>
        <taxon>Alphaproteobacteria</taxon>
        <taxon>Rhodobacterales</taxon>
        <taxon>Roseobacteraceae</taxon>
        <taxon>Actibacterium</taxon>
    </lineage>
</organism>
<feature type="transmembrane region" description="Helical" evidence="1">
    <location>
        <begin position="64"/>
        <end position="86"/>
    </location>
</feature>
<feature type="domain" description="EamA" evidence="2">
    <location>
        <begin position="145"/>
        <end position="274"/>
    </location>
</feature>
<feature type="transmembrane region" description="Helical" evidence="1">
    <location>
        <begin position="175"/>
        <end position="196"/>
    </location>
</feature>
<dbReference type="PANTHER" id="PTHR22911">
    <property type="entry name" value="ACYL-MALONYL CONDENSING ENZYME-RELATED"/>
    <property type="match status" value="1"/>
</dbReference>
<dbReference type="SUPFAM" id="SSF103481">
    <property type="entry name" value="Multidrug resistance efflux transporter EmrE"/>
    <property type="match status" value="2"/>
</dbReference>
<dbReference type="RefSeq" id="WP_035256114.1">
    <property type="nucleotide sequence ID" value="NZ_JFKE01000001.1"/>
</dbReference>
<gene>
    <name evidence="3" type="ORF">ACMU_02735</name>
</gene>
<dbReference type="GO" id="GO:0016020">
    <property type="term" value="C:membrane"/>
    <property type="evidence" value="ECO:0007669"/>
    <property type="project" value="InterPro"/>
</dbReference>
<dbReference type="InterPro" id="IPR000620">
    <property type="entry name" value="EamA_dom"/>
</dbReference>
<feature type="transmembrane region" description="Helical" evidence="1">
    <location>
        <begin position="258"/>
        <end position="276"/>
    </location>
</feature>
<feature type="transmembrane region" description="Helical" evidence="1">
    <location>
        <begin position="122"/>
        <end position="139"/>
    </location>
</feature>
<proteinExistence type="predicted"/>
<keyword evidence="1" id="KW-1133">Transmembrane helix</keyword>
<dbReference type="OrthoDB" id="7818056at2"/>
<evidence type="ECO:0000313" key="3">
    <source>
        <dbReference type="EMBL" id="KAJ57438.1"/>
    </source>
</evidence>
<accession>A0A037ZPJ5</accession>
<sequence length="318" mass="34044">MNLKAAAIALLAFALFSTHDVVVKFLGGSYSPIQTLFFVSLFSFPLTTMMLVRDPTPGNLRPVHPGWIAIRSITMPFGAVGAFYAFATLPLAQVYAIIFATPLLITVLSIPMLGEKVGIHRAAAVVVGLAGVLIVIRPGAEPMQLGHLAALTTVLAASLQSIISRKIGREERRVVMLLFPFAATFVVMGIALAFVYEPMPLRDLAGTGMIAVLGFMGALGLVVAYSMGEATIVAPMQYSQIIWATIFGYAFFGETLDKTTIIGAGVIIASGLYILVRESIGGRSENTPVLRSRSRLFSPGAFRVSSMLRRKKSDDQGT</sequence>
<keyword evidence="1" id="KW-0472">Membrane</keyword>
<feature type="transmembrane region" description="Helical" evidence="1">
    <location>
        <begin position="92"/>
        <end position="110"/>
    </location>
</feature>
<name>A0A037ZPJ5_9RHOB</name>
<feature type="transmembrane region" description="Helical" evidence="1">
    <location>
        <begin position="232"/>
        <end position="252"/>
    </location>
</feature>
<keyword evidence="1" id="KW-0812">Transmembrane</keyword>
<dbReference type="Pfam" id="PF00892">
    <property type="entry name" value="EamA"/>
    <property type="match status" value="2"/>
</dbReference>
<dbReference type="PANTHER" id="PTHR22911:SF135">
    <property type="entry name" value="BLR4310 PROTEIN"/>
    <property type="match status" value="1"/>
</dbReference>
<keyword evidence="4" id="KW-1185">Reference proteome</keyword>
<dbReference type="InterPro" id="IPR037185">
    <property type="entry name" value="EmrE-like"/>
</dbReference>
<feature type="transmembrane region" description="Helical" evidence="1">
    <location>
        <begin position="208"/>
        <end position="225"/>
    </location>
</feature>
<protein>
    <submittedName>
        <fullName evidence="3">Membrane protein</fullName>
    </submittedName>
</protein>
<evidence type="ECO:0000256" key="1">
    <source>
        <dbReference type="SAM" id="Phobius"/>
    </source>
</evidence>
<dbReference type="AlphaFoldDB" id="A0A037ZPJ5"/>
<dbReference type="Proteomes" id="UP000026249">
    <property type="component" value="Unassembled WGS sequence"/>
</dbReference>
<dbReference type="EMBL" id="JFKE01000001">
    <property type="protein sequence ID" value="KAJ57438.1"/>
    <property type="molecule type" value="Genomic_DNA"/>
</dbReference>
<dbReference type="STRING" id="1454373.ACMU_02735"/>
<evidence type="ECO:0000313" key="4">
    <source>
        <dbReference type="Proteomes" id="UP000026249"/>
    </source>
</evidence>
<evidence type="ECO:0000259" key="2">
    <source>
        <dbReference type="Pfam" id="PF00892"/>
    </source>
</evidence>
<feature type="domain" description="EamA" evidence="2">
    <location>
        <begin position="5"/>
        <end position="136"/>
    </location>
</feature>
<feature type="transmembrane region" description="Helical" evidence="1">
    <location>
        <begin position="30"/>
        <end position="52"/>
    </location>
</feature>
<comment type="caution">
    <text evidence="3">The sequence shown here is derived from an EMBL/GenBank/DDBJ whole genome shotgun (WGS) entry which is preliminary data.</text>
</comment>
<reference evidence="3 4" key="1">
    <citation type="submission" date="2014-03" db="EMBL/GenBank/DDBJ databases">
        <title>Draft Genome Sequence of Actibacterium mucosum KCTC 23349, a Marine Alphaproteobacterium with Complex Ionic Requirements Isolated from Mediterranean Seawater at Malvarrosa Beach, Valencia, Spain.</title>
        <authorList>
            <person name="Arahal D.R."/>
            <person name="Shao Z."/>
            <person name="Lai Q."/>
            <person name="Pujalte M.J."/>
        </authorList>
    </citation>
    <scope>NUCLEOTIDE SEQUENCE [LARGE SCALE GENOMIC DNA]</scope>
    <source>
        <strain evidence="3 4">KCTC 23349</strain>
    </source>
</reference>